<evidence type="ECO:0000313" key="4">
    <source>
        <dbReference type="EMBL" id="OQA58042.1"/>
    </source>
</evidence>
<gene>
    <name evidence="4" type="ORF">BWY41_01143</name>
</gene>
<comment type="caution">
    <text evidence="4">The sequence shown here is derived from an EMBL/GenBank/DDBJ whole genome shotgun (WGS) entry which is preliminary data.</text>
</comment>
<dbReference type="GO" id="GO:0032259">
    <property type="term" value="P:methylation"/>
    <property type="evidence" value="ECO:0007669"/>
    <property type="project" value="UniProtKB-KW"/>
</dbReference>
<dbReference type="Gene3D" id="3.20.20.480">
    <property type="entry name" value="Trimethylamine methyltransferase-like"/>
    <property type="match status" value="1"/>
</dbReference>
<dbReference type="GO" id="GO:0015948">
    <property type="term" value="P:methanogenesis"/>
    <property type="evidence" value="ECO:0007669"/>
    <property type="project" value="InterPro"/>
</dbReference>
<dbReference type="InterPro" id="IPR010426">
    <property type="entry name" value="MTTB_MeTrfase"/>
</dbReference>
<keyword evidence="3 4" id="KW-0808">Transferase</keyword>
<dbReference type="Pfam" id="PF06253">
    <property type="entry name" value="MTTB"/>
    <property type="match status" value="1"/>
</dbReference>
<protein>
    <submittedName>
        <fullName evidence="4">Trimethylamine methyltransferase (MTTB)</fullName>
    </submittedName>
</protein>
<keyword evidence="2 4" id="KW-0489">Methyltransferase</keyword>
<dbReference type="GO" id="GO:0008168">
    <property type="term" value="F:methyltransferase activity"/>
    <property type="evidence" value="ECO:0007669"/>
    <property type="project" value="UniProtKB-KW"/>
</dbReference>
<proteinExistence type="inferred from homology"/>
<dbReference type="AlphaFoldDB" id="A0A1V5SVN0"/>
<dbReference type="Proteomes" id="UP000485569">
    <property type="component" value="Unassembled WGS sequence"/>
</dbReference>
<sequence length="477" mass="53109">MKLNQMEVLSQEEIRLIHEATLEILEQEGVVVLSDFIRYFLAEKGLPVDHNSGVVRIPSSVATACLQQVPSSFALYSVDDQPWKRIGQGDPLFACGHNAVFLLDQQTGNRRDSLVEDVEKFVCIADQLDEIDLIGIPVMPQDTPAESTLLYAVKAALNNSTKPLFYSSESATINQAIIQMAKTINREVSNHPFLISQLSPTSPLFWEKGTIEALYEVCSNGIPLAILPEPIAGASAPYTLAGLLTMHNAECLSGIVFSQLIREKTPVMYASSWTAYDMRSNMAVIGTPETHILRIAGAQMAAFYRIPSHTTAPNSDSHFHDEQNSWERTLSAFVSALAGNHLIVNAGMFATGLTISLEQLILDAEIIGQIKRILRGMEVNREMIFLDEIRRVGQRGNYLTENSTLTHLRSGQFWKSSVSILDHYQNCLNSGMTDVVLSAHQKIDTYLARISKKSLSQNILHKMDQIINSFEERRDKE</sequence>
<evidence type="ECO:0000256" key="3">
    <source>
        <dbReference type="ARBA" id="ARBA00022679"/>
    </source>
</evidence>
<organism evidence="4">
    <name type="scientific">Candidatus Atribacter allofermentans</name>
    <dbReference type="NCBI Taxonomy" id="1852833"/>
    <lineage>
        <taxon>Bacteria</taxon>
        <taxon>Pseudomonadati</taxon>
        <taxon>Atribacterota</taxon>
        <taxon>Atribacteria</taxon>
        <taxon>Atribacterales</taxon>
        <taxon>Atribacteraceae</taxon>
        <taxon>Atribacter</taxon>
    </lineage>
</organism>
<accession>A0A1V5SVN0</accession>
<dbReference type="EMBL" id="MWBQ01000081">
    <property type="protein sequence ID" value="OQA58042.1"/>
    <property type="molecule type" value="Genomic_DNA"/>
</dbReference>
<evidence type="ECO:0000256" key="1">
    <source>
        <dbReference type="ARBA" id="ARBA00007137"/>
    </source>
</evidence>
<name>A0A1V5SVN0_9BACT</name>
<comment type="similarity">
    <text evidence="1">Belongs to the trimethylamine methyltransferase family.</text>
</comment>
<dbReference type="InterPro" id="IPR038601">
    <property type="entry name" value="MttB-like_sf"/>
</dbReference>
<reference evidence="4" key="1">
    <citation type="submission" date="2017-02" db="EMBL/GenBank/DDBJ databases">
        <title>Delving into the versatile metabolic prowess of the omnipresent phylum Bacteroidetes.</title>
        <authorList>
            <person name="Nobu M.K."/>
            <person name="Mei R."/>
            <person name="Narihiro T."/>
            <person name="Kuroda K."/>
            <person name="Liu W.-T."/>
        </authorList>
    </citation>
    <scope>NUCLEOTIDE SEQUENCE</scope>
    <source>
        <strain evidence="4">ADurb.Bin276</strain>
    </source>
</reference>
<evidence type="ECO:0000256" key="2">
    <source>
        <dbReference type="ARBA" id="ARBA00022603"/>
    </source>
</evidence>